<dbReference type="AlphaFoldDB" id="W4VMY8"/>
<organism evidence="1 2">
    <name type="scientific">Gracilibacillus boraciitolerans JCM 21714</name>
    <dbReference type="NCBI Taxonomy" id="1298598"/>
    <lineage>
        <taxon>Bacteria</taxon>
        <taxon>Bacillati</taxon>
        <taxon>Bacillota</taxon>
        <taxon>Bacilli</taxon>
        <taxon>Bacillales</taxon>
        <taxon>Bacillaceae</taxon>
        <taxon>Gracilibacillus</taxon>
    </lineage>
</organism>
<dbReference type="Proteomes" id="UP000019102">
    <property type="component" value="Unassembled WGS sequence"/>
</dbReference>
<dbReference type="OrthoDB" id="2003249at2"/>
<protein>
    <submittedName>
        <fullName evidence="1">Uncharacterized protein</fullName>
    </submittedName>
</protein>
<comment type="caution">
    <text evidence="1">The sequence shown here is derived from an EMBL/GenBank/DDBJ whole genome shotgun (WGS) entry which is preliminary data.</text>
</comment>
<sequence length="63" mass="7159">MDFEEIFTVHVQLENTLKLNNNDGDSVIMISFDGSMFDFLDIIIANDGESSKENKGRVLLTNY</sequence>
<reference evidence="1 2" key="1">
    <citation type="journal article" date="2014" name="Genome Announc.">
        <title>Draft Genome Sequence of the Boron-Tolerant and Moderately Halotolerant Bacterium Gracilibacillus boraciitolerans JCM 21714T.</title>
        <authorList>
            <person name="Ahmed I."/>
            <person name="Oshima K."/>
            <person name="Suda W."/>
            <person name="Kitamura K."/>
            <person name="Iida T."/>
            <person name="Ohmori Y."/>
            <person name="Fujiwara T."/>
            <person name="Hattori M."/>
            <person name="Ohkuma M."/>
        </authorList>
    </citation>
    <scope>NUCLEOTIDE SEQUENCE [LARGE SCALE GENOMIC DNA]</scope>
    <source>
        <strain evidence="1 2">JCM 21714</strain>
    </source>
</reference>
<evidence type="ECO:0000313" key="2">
    <source>
        <dbReference type="Proteomes" id="UP000019102"/>
    </source>
</evidence>
<proteinExistence type="predicted"/>
<dbReference type="RefSeq" id="WP_035725468.1">
    <property type="nucleotide sequence ID" value="NZ_BAVS01000031.1"/>
</dbReference>
<evidence type="ECO:0000313" key="1">
    <source>
        <dbReference type="EMBL" id="GAE94790.1"/>
    </source>
</evidence>
<accession>W4VMY8</accession>
<dbReference type="STRING" id="1298598.JCM21714_3980"/>
<gene>
    <name evidence="1" type="ORF">JCM21714_3980</name>
</gene>
<keyword evidence="2" id="KW-1185">Reference proteome</keyword>
<name>W4VMY8_9BACI</name>
<dbReference type="EMBL" id="BAVS01000031">
    <property type="protein sequence ID" value="GAE94790.1"/>
    <property type="molecule type" value="Genomic_DNA"/>
</dbReference>